<keyword evidence="4 6" id="KW-1133">Transmembrane helix</keyword>
<feature type="transmembrane region" description="Helical" evidence="6">
    <location>
        <begin position="91"/>
        <end position="111"/>
    </location>
</feature>
<proteinExistence type="inferred from homology"/>
<evidence type="ECO:0000256" key="1">
    <source>
        <dbReference type="ARBA" id="ARBA00004141"/>
    </source>
</evidence>
<reference evidence="7" key="1">
    <citation type="journal article" date="2020" name="Nature">
        <title>Giant virus diversity and host interactions through global metagenomics.</title>
        <authorList>
            <person name="Schulz F."/>
            <person name="Roux S."/>
            <person name="Paez-Espino D."/>
            <person name="Jungbluth S."/>
            <person name="Walsh D.A."/>
            <person name="Denef V.J."/>
            <person name="McMahon K.D."/>
            <person name="Konstantinidis K.T."/>
            <person name="Eloe-Fadrosh E.A."/>
            <person name="Kyrpides N.C."/>
            <person name="Woyke T."/>
        </authorList>
    </citation>
    <scope>NUCLEOTIDE SEQUENCE</scope>
    <source>
        <strain evidence="7">GVMAG-M-3300009161-36</strain>
    </source>
</reference>
<evidence type="ECO:0000313" key="7">
    <source>
        <dbReference type="EMBL" id="QHT33490.1"/>
    </source>
</evidence>
<dbReference type="PANTHER" id="PTHR10057">
    <property type="entry name" value="PERIPHERAL-TYPE BENZODIAZEPINE RECEPTOR"/>
    <property type="match status" value="1"/>
</dbReference>
<dbReference type="CDD" id="cd15904">
    <property type="entry name" value="TSPO_MBR"/>
    <property type="match status" value="1"/>
</dbReference>
<feature type="transmembrane region" description="Helical" evidence="6">
    <location>
        <begin position="117"/>
        <end position="138"/>
    </location>
</feature>
<dbReference type="AlphaFoldDB" id="A0A6C0EZ52"/>
<feature type="transmembrane region" description="Helical" evidence="6">
    <location>
        <begin position="145"/>
        <end position="162"/>
    </location>
</feature>
<feature type="transmembrane region" description="Helical" evidence="6">
    <location>
        <begin position="21"/>
        <end position="41"/>
    </location>
</feature>
<evidence type="ECO:0008006" key="8">
    <source>
        <dbReference type="Google" id="ProtNLM"/>
    </source>
</evidence>
<keyword evidence="5 6" id="KW-0472">Membrane</keyword>
<name>A0A6C0EZ52_9ZZZZ</name>
<evidence type="ECO:0000256" key="6">
    <source>
        <dbReference type="SAM" id="Phobius"/>
    </source>
</evidence>
<evidence type="ECO:0000256" key="5">
    <source>
        <dbReference type="ARBA" id="ARBA00023136"/>
    </source>
</evidence>
<dbReference type="InterPro" id="IPR004307">
    <property type="entry name" value="TspO_MBR"/>
</dbReference>
<evidence type="ECO:0000256" key="3">
    <source>
        <dbReference type="ARBA" id="ARBA00022692"/>
    </source>
</evidence>
<dbReference type="InterPro" id="IPR038330">
    <property type="entry name" value="TspO/MBR-related_sf"/>
</dbReference>
<dbReference type="GO" id="GO:0033013">
    <property type="term" value="P:tetrapyrrole metabolic process"/>
    <property type="evidence" value="ECO:0007669"/>
    <property type="project" value="UniProtKB-ARBA"/>
</dbReference>
<dbReference type="PANTHER" id="PTHR10057:SF0">
    <property type="entry name" value="TRANSLOCATOR PROTEIN"/>
    <property type="match status" value="1"/>
</dbReference>
<feature type="transmembrane region" description="Helical" evidence="6">
    <location>
        <begin position="61"/>
        <end position="79"/>
    </location>
</feature>
<accession>A0A6C0EZ52</accession>
<comment type="similarity">
    <text evidence="2">Belongs to the TspO/BZRP family.</text>
</comment>
<evidence type="ECO:0000256" key="4">
    <source>
        <dbReference type="ARBA" id="ARBA00022989"/>
    </source>
</evidence>
<organism evidence="7">
    <name type="scientific">viral metagenome</name>
    <dbReference type="NCBI Taxonomy" id="1070528"/>
    <lineage>
        <taxon>unclassified sequences</taxon>
        <taxon>metagenomes</taxon>
        <taxon>organismal metagenomes</taxon>
    </lineage>
</organism>
<comment type="subcellular location">
    <subcellularLocation>
        <location evidence="1">Membrane</location>
        <topology evidence="1">Multi-pass membrane protein</topology>
    </subcellularLocation>
</comment>
<protein>
    <recommendedName>
        <fullName evidence="8">Tryptophan-rich sensory protein</fullName>
    </recommendedName>
</protein>
<sequence>MSKTGLSQVTKNNNNNNNNTVISYILLVAPIILGMGSGYFVSRKKIPKVKSPFKPPSWLFGVVWPILYLLLGYSSYIIWNSSVVDIKTKTLYLFLYAIQVILVISWWPYFIYFPNKLFATITLILLAIFAGVVALLFFTIVPRAAYCLIPYVIWLSFASFLTSQT</sequence>
<dbReference type="FunFam" id="1.20.1260.100:FF:000001">
    <property type="entry name" value="translocator protein 2"/>
    <property type="match status" value="1"/>
</dbReference>
<dbReference type="Gene3D" id="1.20.1260.100">
    <property type="entry name" value="TspO/MBR protein"/>
    <property type="match status" value="1"/>
</dbReference>
<dbReference type="EMBL" id="MN738968">
    <property type="protein sequence ID" value="QHT33490.1"/>
    <property type="molecule type" value="Genomic_DNA"/>
</dbReference>
<keyword evidence="3 6" id="KW-0812">Transmembrane</keyword>
<dbReference type="GO" id="GO:0016020">
    <property type="term" value="C:membrane"/>
    <property type="evidence" value="ECO:0007669"/>
    <property type="project" value="UniProtKB-SubCell"/>
</dbReference>
<evidence type="ECO:0000256" key="2">
    <source>
        <dbReference type="ARBA" id="ARBA00007524"/>
    </source>
</evidence>
<dbReference type="PIRSF" id="PIRSF005859">
    <property type="entry name" value="PBR"/>
    <property type="match status" value="1"/>
</dbReference>
<dbReference type="Pfam" id="PF03073">
    <property type="entry name" value="TspO_MBR"/>
    <property type="match status" value="1"/>
</dbReference>